<evidence type="ECO:0000313" key="1">
    <source>
        <dbReference type="EMBL" id="QLG00760.1"/>
    </source>
</evidence>
<dbReference type="Gene3D" id="1.10.260.40">
    <property type="entry name" value="lambda repressor-like DNA-binding domains"/>
    <property type="match status" value="1"/>
</dbReference>
<evidence type="ECO:0008006" key="2">
    <source>
        <dbReference type="Google" id="ProtNLM"/>
    </source>
</evidence>
<dbReference type="SUPFAM" id="SSF47413">
    <property type="entry name" value="lambda repressor-like DNA-binding domains"/>
    <property type="match status" value="1"/>
</dbReference>
<proteinExistence type="predicted"/>
<protein>
    <recommendedName>
        <fullName evidence="2">XRE family transcriptional regulator</fullName>
    </recommendedName>
</protein>
<dbReference type="AlphaFoldDB" id="A0A7D5JZC7"/>
<accession>A0A7D5JZC7</accession>
<organism evidence="1">
    <name type="scientific">Leclercia adecarboxylata</name>
    <dbReference type="NCBI Taxonomy" id="83655"/>
    <lineage>
        <taxon>Bacteria</taxon>
        <taxon>Pseudomonadati</taxon>
        <taxon>Pseudomonadota</taxon>
        <taxon>Gammaproteobacteria</taxon>
        <taxon>Enterobacterales</taxon>
        <taxon>Enterobacteriaceae</taxon>
        <taxon>Leclercia</taxon>
    </lineage>
</organism>
<dbReference type="InterPro" id="IPR010982">
    <property type="entry name" value="Lambda_DNA-bd_dom_sf"/>
</dbReference>
<dbReference type="GO" id="GO:0003677">
    <property type="term" value="F:DNA binding"/>
    <property type="evidence" value="ECO:0007669"/>
    <property type="project" value="InterPro"/>
</dbReference>
<keyword evidence="1" id="KW-0614">Plasmid</keyword>
<geneLocation type="plasmid" evidence="1">
    <name>pP12375-1FII</name>
</geneLocation>
<sequence length="87" mass="9712">MTGYELRLWRKGMGWSSDKAAEELGVSLRTWKEYEQAAEVKRVVELATVSLSLAAIFPTCSLRKTTKERVLNMVLALLNSAGLKGPR</sequence>
<name>A0A7D5JZC7_9ENTR</name>
<dbReference type="EMBL" id="MN821366">
    <property type="protein sequence ID" value="QLG00760.1"/>
    <property type="molecule type" value="Genomic_DNA"/>
</dbReference>
<reference evidence="1" key="1">
    <citation type="submission" date="2019-12" db="EMBL/GenBank/DDBJ databases">
        <authorList>
            <person name="Zhou D."/>
        </authorList>
    </citation>
    <scope>NUCLEOTIDE SEQUENCE</scope>
    <source>
        <strain evidence="1">P12375</strain>
        <plasmid evidence="1">pP12375-1FII</plasmid>
    </source>
</reference>